<comment type="caution">
    <text evidence="2">The sequence shown here is derived from an EMBL/GenBank/DDBJ whole genome shotgun (WGS) entry which is preliminary data.</text>
</comment>
<name>A0AA36FXP2_9BILA</name>
<gene>
    <name evidence="2" type="ORF">MSPICULIGERA_LOCUS7158</name>
</gene>
<dbReference type="Proteomes" id="UP001177023">
    <property type="component" value="Unassembled WGS sequence"/>
</dbReference>
<organism evidence="2 3">
    <name type="scientific">Mesorhabditis spiculigera</name>
    <dbReference type="NCBI Taxonomy" id="96644"/>
    <lineage>
        <taxon>Eukaryota</taxon>
        <taxon>Metazoa</taxon>
        <taxon>Ecdysozoa</taxon>
        <taxon>Nematoda</taxon>
        <taxon>Chromadorea</taxon>
        <taxon>Rhabditida</taxon>
        <taxon>Rhabditina</taxon>
        <taxon>Rhabditomorpha</taxon>
        <taxon>Rhabditoidea</taxon>
        <taxon>Rhabditidae</taxon>
        <taxon>Mesorhabditinae</taxon>
        <taxon>Mesorhabditis</taxon>
    </lineage>
</organism>
<protein>
    <submittedName>
        <fullName evidence="2">Uncharacterized protein</fullName>
    </submittedName>
</protein>
<feature type="non-terminal residue" evidence="2">
    <location>
        <position position="1"/>
    </location>
</feature>
<dbReference type="AlphaFoldDB" id="A0AA36FXP2"/>
<feature type="transmembrane region" description="Helical" evidence="1">
    <location>
        <begin position="57"/>
        <end position="81"/>
    </location>
</feature>
<accession>A0AA36FXP2</accession>
<evidence type="ECO:0000313" key="3">
    <source>
        <dbReference type="Proteomes" id="UP001177023"/>
    </source>
</evidence>
<keyword evidence="1" id="KW-0812">Transmembrane</keyword>
<keyword evidence="1" id="KW-0472">Membrane</keyword>
<keyword evidence="3" id="KW-1185">Reference proteome</keyword>
<keyword evidence="1" id="KW-1133">Transmembrane helix</keyword>
<evidence type="ECO:0000313" key="2">
    <source>
        <dbReference type="EMBL" id="CAJ0568643.1"/>
    </source>
</evidence>
<reference evidence="2" key="1">
    <citation type="submission" date="2023-06" db="EMBL/GenBank/DDBJ databases">
        <authorList>
            <person name="Delattre M."/>
        </authorList>
    </citation>
    <scope>NUCLEOTIDE SEQUENCE</scope>
    <source>
        <strain evidence="2">AF72</strain>
    </source>
</reference>
<sequence>MTGTLFNIYKGHGPTSDIEYLYYEYYTEDGGCHSPGSPWLEKWVELPQDRDRKLDTYAALIFFIFGVIGFPLSLYAFYIIYRKWWCINVENSPFSGFVFNNLITSYHIVVSDTVRFLWAGLTVNRDEATGHVCRGGYWFSVGQLGMVYTLGWNPEFFPIMRYASTFIGYVYWATFAVDLTTFWKIRRMEQASPGKKGGDIRLLKMMMVDWFSNIWRLAFPWLLTLPDWTHISIIRIMTNDGFLAFERISQMVVLIVFMRPQKT</sequence>
<proteinExistence type="predicted"/>
<dbReference type="EMBL" id="CATQJA010001783">
    <property type="protein sequence ID" value="CAJ0568643.1"/>
    <property type="molecule type" value="Genomic_DNA"/>
</dbReference>
<evidence type="ECO:0000256" key="1">
    <source>
        <dbReference type="SAM" id="Phobius"/>
    </source>
</evidence>
<feature type="transmembrane region" description="Helical" evidence="1">
    <location>
        <begin position="159"/>
        <end position="181"/>
    </location>
</feature>